<evidence type="ECO:0000259" key="4">
    <source>
        <dbReference type="PROSITE" id="PS51858"/>
    </source>
</evidence>
<dbReference type="PANTHER" id="PTHR12378">
    <property type="entry name" value="DESUMOYLATING ISOPEPTIDASE"/>
    <property type="match status" value="1"/>
</dbReference>
<sequence length="151" mass="16659">QLNIFKACDKLAISSGSWLQDEVMATRGYALLLPSRVGELKTELPPQGGSKGTSVTLHVYSVSASQTVRKVNRFLGHLSTGAFHTAVEVHGKEWSYGFAEKGSGVFCCNPKESSLANRDMWLCSVGCQYCYPRLLCWLWMGKIACHITSYC</sequence>
<dbReference type="InterPro" id="IPR042266">
    <property type="entry name" value="PPPDE_sf"/>
</dbReference>
<proteinExistence type="inferred from homology"/>
<evidence type="ECO:0000313" key="5">
    <source>
        <dbReference type="EMBL" id="CAK9066474.1"/>
    </source>
</evidence>
<dbReference type="InterPro" id="IPR008580">
    <property type="entry name" value="PPPDE_dom"/>
</dbReference>
<dbReference type="Pfam" id="PF05903">
    <property type="entry name" value="Peptidase_C97"/>
    <property type="match status" value="1"/>
</dbReference>
<comment type="similarity">
    <text evidence="1">Belongs to the DeSI family.</text>
</comment>
<accession>A0ABP0NVH3</accession>
<keyword evidence="2" id="KW-0645">Protease</keyword>
<dbReference type="PANTHER" id="PTHR12378:SF9">
    <property type="entry name" value="OS06G0107000 PROTEIN"/>
    <property type="match status" value="1"/>
</dbReference>
<keyword evidence="6" id="KW-1185">Reference proteome</keyword>
<reference evidence="5 6" key="1">
    <citation type="submission" date="2024-02" db="EMBL/GenBank/DDBJ databases">
        <authorList>
            <person name="Chen Y."/>
            <person name="Shah S."/>
            <person name="Dougan E. K."/>
            <person name="Thang M."/>
            <person name="Chan C."/>
        </authorList>
    </citation>
    <scope>NUCLEOTIDE SEQUENCE [LARGE SCALE GENOMIC DNA]</scope>
</reference>
<name>A0ABP0NVH3_9DINO</name>
<organism evidence="5 6">
    <name type="scientific">Durusdinium trenchii</name>
    <dbReference type="NCBI Taxonomy" id="1381693"/>
    <lineage>
        <taxon>Eukaryota</taxon>
        <taxon>Sar</taxon>
        <taxon>Alveolata</taxon>
        <taxon>Dinophyceae</taxon>
        <taxon>Suessiales</taxon>
        <taxon>Symbiodiniaceae</taxon>
        <taxon>Durusdinium</taxon>
    </lineage>
</organism>
<feature type="non-terminal residue" evidence="5">
    <location>
        <position position="1"/>
    </location>
</feature>
<evidence type="ECO:0000256" key="3">
    <source>
        <dbReference type="ARBA" id="ARBA00022801"/>
    </source>
</evidence>
<protein>
    <recommendedName>
        <fullName evidence="4">PPPDE domain-containing protein</fullName>
    </recommendedName>
</protein>
<dbReference type="PROSITE" id="PS51858">
    <property type="entry name" value="PPPDE"/>
    <property type="match status" value="1"/>
</dbReference>
<gene>
    <name evidence="5" type="ORF">CCMP2556_LOCUS32656</name>
</gene>
<dbReference type="Proteomes" id="UP001642484">
    <property type="component" value="Unassembled WGS sequence"/>
</dbReference>
<comment type="caution">
    <text evidence="5">The sequence shown here is derived from an EMBL/GenBank/DDBJ whole genome shotgun (WGS) entry which is preliminary data.</text>
</comment>
<feature type="domain" description="PPPDE" evidence="4">
    <location>
        <begin position="53"/>
        <end position="151"/>
    </location>
</feature>
<dbReference type="Gene3D" id="3.90.1720.30">
    <property type="entry name" value="PPPDE domains"/>
    <property type="match status" value="1"/>
</dbReference>
<evidence type="ECO:0000256" key="2">
    <source>
        <dbReference type="ARBA" id="ARBA00022670"/>
    </source>
</evidence>
<evidence type="ECO:0000313" key="6">
    <source>
        <dbReference type="Proteomes" id="UP001642484"/>
    </source>
</evidence>
<keyword evidence="3" id="KW-0378">Hydrolase</keyword>
<dbReference type="EMBL" id="CAXAMN010022114">
    <property type="protein sequence ID" value="CAK9066474.1"/>
    <property type="molecule type" value="Genomic_DNA"/>
</dbReference>
<evidence type="ECO:0000256" key="1">
    <source>
        <dbReference type="ARBA" id="ARBA00008140"/>
    </source>
</evidence>